<feature type="transmembrane region" description="Helical" evidence="1">
    <location>
        <begin position="177"/>
        <end position="197"/>
    </location>
</feature>
<dbReference type="KEGG" id="cvn:111136486"/>
<feature type="transmembrane region" description="Helical" evidence="1">
    <location>
        <begin position="76"/>
        <end position="95"/>
    </location>
</feature>
<dbReference type="PANTHER" id="PTHR31134:SF1">
    <property type="entry name" value="TRANSMEMBRANE PROTEIN 128"/>
    <property type="match status" value="1"/>
</dbReference>
<dbReference type="InterPro" id="IPR033579">
    <property type="entry name" value="TMEM128"/>
</dbReference>
<evidence type="ECO:0000256" key="1">
    <source>
        <dbReference type="SAM" id="Phobius"/>
    </source>
</evidence>
<keyword evidence="2" id="KW-1185">Reference proteome</keyword>
<sequence length="200" mass="23073">MQTTSESSPLLASDEVLDNVRRRVQHKIAEKYMGEFESEIDPNEETNEKSTLSQHLDEKTQAEIEKTYGKYRRKESAYSIQNILWLITSIAVFYYTDFYIACRYDQRVNRIWFNVGGILILVNVCIAAFLIVYITYIKKVSADDWEKHYPAAIPIATGSFIMGSVCVTVGLWPLWNIFTPVILFILFMGMIVTLAMLPNF</sequence>
<keyword evidence="1" id="KW-1133">Transmembrane helix</keyword>
<name>A0A8B8ESZ7_CRAVI</name>
<keyword evidence="1" id="KW-0472">Membrane</keyword>
<accession>A0A8B8ESZ7</accession>
<evidence type="ECO:0000313" key="3">
    <source>
        <dbReference type="RefSeq" id="XP_022343076.1"/>
    </source>
</evidence>
<evidence type="ECO:0000313" key="2">
    <source>
        <dbReference type="Proteomes" id="UP000694844"/>
    </source>
</evidence>
<dbReference type="Proteomes" id="UP000694844">
    <property type="component" value="Chromosome 5"/>
</dbReference>
<gene>
    <name evidence="3" type="primary">LOC111136486</name>
</gene>
<dbReference type="AlphaFoldDB" id="A0A8B8ESZ7"/>
<reference evidence="3" key="1">
    <citation type="submission" date="2025-08" db="UniProtKB">
        <authorList>
            <consortium name="RefSeq"/>
        </authorList>
    </citation>
    <scope>IDENTIFICATION</scope>
    <source>
        <tissue evidence="3">Whole sample</tissue>
    </source>
</reference>
<keyword evidence="1" id="KW-0812">Transmembrane</keyword>
<dbReference type="Pfam" id="PF20479">
    <property type="entry name" value="TMEM128"/>
    <property type="match status" value="1"/>
</dbReference>
<proteinExistence type="predicted"/>
<organism evidence="2 3">
    <name type="scientific">Crassostrea virginica</name>
    <name type="common">Eastern oyster</name>
    <dbReference type="NCBI Taxonomy" id="6565"/>
    <lineage>
        <taxon>Eukaryota</taxon>
        <taxon>Metazoa</taxon>
        <taxon>Spiralia</taxon>
        <taxon>Lophotrochozoa</taxon>
        <taxon>Mollusca</taxon>
        <taxon>Bivalvia</taxon>
        <taxon>Autobranchia</taxon>
        <taxon>Pteriomorphia</taxon>
        <taxon>Ostreida</taxon>
        <taxon>Ostreoidea</taxon>
        <taxon>Ostreidae</taxon>
        <taxon>Crassostrea</taxon>
    </lineage>
</organism>
<dbReference type="OrthoDB" id="58903at2759"/>
<dbReference type="GeneID" id="111136486"/>
<feature type="transmembrane region" description="Helical" evidence="1">
    <location>
        <begin position="115"/>
        <end position="137"/>
    </location>
</feature>
<dbReference type="PANTHER" id="PTHR31134">
    <property type="entry name" value="TRANSMEMBRANE PROTEIN 128"/>
    <property type="match status" value="1"/>
</dbReference>
<dbReference type="RefSeq" id="XP_022343076.1">
    <property type="nucleotide sequence ID" value="XM_022487368.1"/>
</dbReference>
<protein>
    <submittedName>
        <fullName evidence="3">Transmembrane protein 128-like isoform X1</fullName>
    </submittedName>
</protein>
<feature type="transmembrane region" description="Helical" evidence="1">
    <location>
        <begin position="149"/>
        <end position="171"/>
    </location>
</feature>